<dbReference type="EMBL" id="FNMZ01000001">
    <property type="protein sequence ID" value="SDW06522.1"/>
    <property type="molecule type" value="Genomic_DNA"/>
</dbReference>
<dbReference type="CDD" id="cd05233">
    <property type="entry name" value="SDR_c"/>
    <property type="match status" value="1"/>
</dbReference>
<protein>
    <submittedName>
        <fullName evidence="5">3-oxoacyl-[acyl-carrier protein] reductase</fullName>
    </submittedName>
</protein>
<dbReference type="Proteomes" id="UP000199118">
    <property type="component" value="Unassembled WGS sequence"/>
</dbReference>
<dbReference type="InterPro" id="IPR020904">
    <property type="entry name" value="Sc_DH/Rdtase_CS"/>
</dbReference>
<dbReference type="SMART" id="SM00822">
    <property type="entry name" value="PKS_KR"/>
    <property type="match status" value="1"/>
</dbReference>
<evidence type="ECO:0000256" key="2">
    <source>
        <dbReference type="ARBA" id="ARBA00023002"/>
    </source>
</evidence>
<keyword evidence="3" id="KW-0520">NAD</keyword>
<accession>A0A1H2QHC5</accession>
<evidence type="ECO:0000313" key="5">
    <source>
        <dbReference type="EMBL" id="SDW06522.1"/>
    </source>
</evidence>
<organism evidence="5 6">
    <name type="scientific">Albimonas donghaensis</name>
    <dbReference type="NCBI Taxonomy" id="356660"/>
    <lineage>
        <taxon>Bacteria</taxon>
        <taxon>Pseudomonadati</taxon>
        <taxon>Pseudomonadota</taxon>
        <taxon>Alphaproteobacteria</taxon>
        <taxon>Rhodobacterales</taxon>
        <taxon>Paracoccaceae</taxon>
        <taxon>Albimonas</taxon>
    </lineage>
</organism>
<dbReference type="RefSeq" id="WP_092679153.1">
    <property type="nucleotide sequence ID" value="NZ_FNMZ01000001.1"/>
</dbReference>
<dbReference type="AlphaFoldDB" id="A0A1H2QHC5"/>
<sequence length="255" mass="25820">MPRPLSPPDAAPVLVTGGTHGIGAACVRLMAEEGWPVLFCGRDAEAGAALAAETPGATFFQADLGAPAGIHAAADRALELSGGRLSGLVNNAGVGVRGVFAQTDDALYDRVMDLNLRAPVMLTARLLPALTAGGGAVVMIASVAGKAGEKGLALYTASKAALIGLTKSLALEIGPQVRINAVCPGQIETRMMGRTLSLPGRRALLAARIPMGRLGLAEDVAEATAWLISPRSGYVSGDVITVDGGETAGLMVSED</sequence>
<proteinExistence type="inferred from homology"/>
<dbReference type="PROSITE" id="PS00061">
    <property type="entry name" value="ADH_SHORT"/>
    <property type="match status" value="1"/>
</dbReference>
<dbReference type="SUPFAM" id="SSF51735">
    <property type="entry name" value="NAD(P)-binding Rossmann-fold domains"/>
    <property type="match status" value="1"/>
</dbReference>
<gene>
    <name evidence="5" type="ORF">SAMN05444336_10152</name>
</gene>
<dbReference type="FunFam" id="3.40.50.720:FF:000084">
    <property type="entry name" value="Short-chain dehydrogenase reductase"/>
    <property type="match status" value="1"/>
</dbReference>
<dbReference type="STRING" id="356660.SAMN05444336_10152"/>
<dbReference type="PRINTS" id="PR00081">
    <property type="entry name" value="GDHRDH"/>
</dbReference>
<dbReference type="PANTHER" id="PTHR24321:SF8">
    <property type="entry name" value="ESTRADIOL 17-BETA-DEHYDROGENASE 8-RELATED"/>
    <property type="match status" value="1"/>
</dbReference>
<feature type="domain" description="Ketoreductase" evidence="4">
    <location>
        <begin position="11"/>
        <end position="190"/>
    </location>
</feature>
<evidence type="ECO:0000256" key="3">
    <source>
        <dbReference type="ARBA" id="ARBA00023027"/>
    </source>
</evidence>
<evidence type="ECO:0000259" key="4">
    <source>
        <dbReference type="SMART" id="SM00822"/>
    </source>
</evidence>
<dbReference type="InterPro" id="IPR036291">
    <property type="entry name" value="NAD(P)-bd_dom_sf"/>
</dbReference>
<dbReference type="PRINTS" id="PR00080">
    <property type="entry name" value="SDRFAMILY"/>
</dbReference>
<keyword evidence="2" id="KW-0560">Oxidoreductase</keyword>
<dbReference type="InterPro" id="IPR002347">
    <property type="entry name" value="SDR_fam"/>
</dbReference>
<dbReference type="PROSITE" id="PS51257">
    <property type="entry name" value="PROKAR_LIPOPROTEIN"/>
    <property type="match status" value="1"/>
</dbReference>
<evidence type="ECO:0000313" key="6">
    <source>
        <dbReference type="Proteomes" id="UP000199118"/>
    </source>
</evidence>
<evidence type="ECO:0000256" key="1">
    <source>
        <dbReference type="ARBA" id="ARBA00006484"/>
    </source>
</evidence>
<dbReference type="PANTHER" id="PTHR24321">
    <property type="entry name" value="DEHYDROGENASES, SHORT CHAIN"/>
    <property type="match status" value="1"/>
</dbReference>
<keyword evidence="6" id="KW-1185">Reference proteome</keyword>
<dbReference type="Pfam" id="PF13561">
    <property type="entry name" value="adh_short_C2"/>
    <property type="match status" value="1"/>
</dbReference>
<comment type="similarity">
    <text evidence="1">Belongs to the short-chain dehydrogenases/reductases (SDR) family.</text>
</comment>
<reference evidence="5 6" key="1">
    <citation type="submission" date="2016-10" db="EMBL/GenBank/DDBJ databases">
        <authorList>
            <person name="de Groot N.N."/>
        </authorList>
    </citation>
    <scope>NUCLEOTIDE SEQUENCE [LARGE SCALE GENOMIC DNA]</scope>
    <source>
        <strain evidence="5 6">DSM 17890</strain>
    </source>
</reference>
<dbReference type="Gene3D" id="3.40.50.720">
    <property type="entry name" value="NAD(P)-binding Rossmann-like Domain"/>
    <property type="match status" value="1"/>
</dbReference>
<dbReference type="InterPro" id="IPR057326">
    <property type="entry name" value="KR_dom"/>
</dbReference>
<dbReference type="GO" id="GO:0016491">
    <property type="term" value="F:oxidoreductase activity"/>
    <property type="evidence" value="ECO:0007669"/>
    <property type="project" value="UniProtKB-KW"/>
</dbReference>
<dbReference type="OrthoDB" id="198783at2"/>
<name>A0A1H2QHC5_9RHOB</name>